<keyword evidence="9" id="KW-0009">Actin-binding</keyword>
<dbReference type="InterPro" id="IPR040645">
    <property type="entry name" value="Neurabin-1/2_PDZ"/>
</dbReference>
<keyword evidence="3" id="KW-0963">Cytoplasm</keyword>
<feature type="compositionally biased region" description="Basic residues" evidence="17">
    <location>
        <begin position="1178"/>
        <end position="1188"/>
    </location>
</feature>
<feature type="compositionally biased region" description="Polar residues" evidence="17">
    <location>
        <begin position="75"/>
        <end position="87"/>
    </location>
</feature>
<evidence type="ECO:0000256" key="2">
    <source>
        <dbReference type="ARBA" id="ARBA00022473"/>
    </source>
</evidence>
<dbReference type="GO" id="GO:0031175">
    <property type="term" value="P:neuron projection development"/>
    <property type="evidence" value="ECO:0007669"/>
    <property type="project" value="TreeGrafter"/>
</dbReference>
<feature type="compositionally biased region" description="Basic and acidic residues" evidence="17">
    <location>
        <begin position="246"/>
        <end position="255"/>
    </location>
</feature>
<feature type="compositionally biased region" description="Basic and acidic residues" evidence="17">
    <location>
        <begin position="159"/>
        <end position="176"/>
    </location>
</feature>
<feature type="region of interest" description="Disordered" evidence="17">
    <location>
        <begin position="1381"/>
        <end position="1413"/>
    </location>
</feature>
<evidence type="ECO:0000256" key="12">
    <source>
        <dbReference type="ARBA" id="ARBA00067399"/>
    </source>
</evidence>
<keyword evidence="6" id="KW-0524">Neurogenesis</keyword>
<feature type="compositionally biased region" description="Acidic residues" evidence="17">
    <location>
        <begin position="583"/>
        <end position="616"/>
    </location>
</feature>
<evidence type="ECO:0000256" key="1">
    <source>
        <dbReference type="ARBA" id="ARBA00004245"/>
    </source>
</evidence>
<evidence type="ECO:0000256" key="7">
    <source>
        <dbReference type="ARBA" id="ARBA00023018"/>
    </source>
</evidence>
<evidence type="ECO:0000313" key="21">
    <source>
        <dbReference type="Proteomes" id="UP000593565"/>
    </source>
</evidence>
<evidence type="ECO:0000256" key="14">
    <source>
        <dbReference type="ARBA" id="ARBA00077125"/>
    </source>
</evidence>
<gene>
    <name evidence="20" type="ORF">AMELA_G00090690</name>
</gene>
<keyword evidence="8 16" id="KW-0175">Coiled coil</keyword>
<dbReference type="InterPro" id="IPR013761">
    <property type="entry name" value="SAM/pointed_sf"/>
</dbReference>
<feature type="domain" description="PDZ" evidence="19">
    <location>
        <begin position="670"/>
        <end position="758"/>
    </location>
</feature>
<feature type="coiled-coil region" evidence="16">
    <location>
        <begin position="844"/>
        <end position="878"/>
    </location>
</feature>
<dbReference type="GO" id="GO:0005737">
    <property type="term" value="C:cytoplasm"/>
    <property type="evidence" value="ECO:0007669"/>
    <property type="project" value="TreeGrafter"/>
</dbReference>
<feature type="compositionally biased region" description="Basic and acidic residues" evidence="17">
    <location>
        <begin position="1229"/>
        <end position="1239"/>
    </location>
</feature>
<evidence type="ECO:0000256" key="15">
    <source>
        <dbReference type="ARBA" id="ARBA00082439"/>
    </source>
</evidence>
<dbReference type="FunFam" id="2.30.42.10:FF:000010">
    <property type="entry name" value="Neurabin-1 isoform 1"/>
    <property type="match status" value="1"/>
</dbReference>
<comment type="subcellular location">
    <subcellularLocation>
        <location evidence="1">Cytoplasm</location>
        <location evidence="1">Cytoskeleton</location>
    </subcellularLocation>
    <subcellularLocation>
        <location evidence="11">Synapse</location>
    </subcellularLocation>
</comment>
<dbReference type="InterPro" id="IPR036034">
    <property type="entry name" value="PDZ_sf"/>
</dbReference>
<dbReference type="GO" id="GO:0015629">
    <property type="term" value="C:actin cytoskeleton"/>
    <property type="evidence" value="ECO:0007669"/>
    <property type="project" value="TreeGrafter"/>
</dbReference>
<evidence type="ECO:0000256" key="6">
    <source>
        <dbReference type="ARBA" id="ARBA00022902"/>
    </source>
</evidence>
<protein>
    <recommendedName>
        <fullName evidence="12">Neurabin-1</fullName>
    </recommendedName>
    <alternativeName>
        <fullName evidence="14">Neurabin-I</fullName>
    </alternativeName>
    <alternativeName>
        <fullName evidence="13">Neural tissue-specific F-actin-binding protein I</fullName>
    </alternativeName>
    <alternativeName>
        <fullName evidence="15">Protein phosphatase 1 regulatory subunit 9A</fullName>
    </alternativeName>
</protein>
<evidence type="ECO:0000256" key="10">
    <source>
        <dbReference type="ARBA" id="ARBA00023212"/>
    </source>
</evidence>
<dbReference type="Pfam" id="PF00595">
    <property type="entry name" value="PDZ"/>
    <property type="match status" value="1"/>
</dbReference>
<dbReference type="GO" id="GO:0014069">
    <property type="term" value="C:postsynaptic density"/>
    <property type="evidence" value="ECO:0007669"/>
    <property type="project" value="TreeGrafter"/>
</dbReference>
<evidence type="ECO:0000259" key="18">
    <source>
        <dbReference type="PROSITE" id="PS50105"/>
    </source>
</evidence>
<dbReference type="CDD" id="cd06790">
    <property type="entry name" value="PDZ_neurabin-like"/>
    <property type="match status" value="1"/>
</dbReference>
<reference evidence="20 21" key="1">
    <citation type="submission" date="2020-02" db="EMBL/GenBank/DDBJ databases">
        <title>A chromosome-scale genome assembly of the black bullhead catfish (Ameiurus melas).</title>
        <authorList>
            <person name="Wen M."/>
            <person name="Zham M."/>
            <person name="Cabau C."/>
            <person name="Klopp C."/>
            <person name="Donnadieu C."/>
            <person name="Roques C."/>
            <person name="Bouchez O."/>
            <person name="Lampietro C."/>
            <person name="Jouanno E."/>
            <person name="Herpin A."/>
            <person name="Louis A."/>
            <person name="Berthelot C."/>
            <person name="Parey E."/>
            <person name="Roest-Crollius H."/>
            <person name="Braasch I."/>
            <person name="Postlethwait J."/>
            <person name="Robinson-Rechavi M."/>
            <person name="Echchiki A."/>
            <person name="Begum T."/>
            <person name="Montfort J."/>
            <person name="Schartl M."/>
            <person name="Bobe J."/>
            <person name="Guiguen Y."/>
        </authorList>
    </citation>
    <scope>NUCLEOTIDE SEQUENCE [LARGE SCALE GENOMIC DNA]</scope>
    <source>
        <strain evidence="20">M_S1</strain>
        <tissue evidence="20">Blood</tissue>
    </source>
</reference>
<feature type="compositionally biased region" description="Low complexity" evidence="17">
    <location>
        <begin position="1112"/>
        <end position="1137"/>
    </location>
</feature>
<keyword evidence="21" id="KW-1185">Reference proteome</keyword>
<dbReference type="Proteomes" id="UP000593565">
    <property type="component" value="Unassembled WGS sequence"/>
</dbReference>
<evidence type="ECO:0000259" key="19">
    <source>
        <dbReference type="PROSITE" id="PS50106"/>
    </source>
</evidence>
<proteinExistence type="predicted"/>
<dbReference type="PANTHER" id="PTHR16154">
    <property type="entry name" value="NEURABIN"/>
    <property type="match status" value="1"/>
</dbReference>
<dbReference type="GO" id="GO:0007015">
    <property type="term" value="P:actin filament organization"/>
    <property type="evidence" value="ECO:0007669"/>
    <property type="project" value="TreeGrafter"/>
</dbReference>
<feature type="region of interest" description="Disordered" evidence="17">
    <location>
        <begin position="74"/>
        <end position="100"/>
    </location>
</feature>
<evidence type="ECO:0000313" key="20">
    <source>
        <dbReference type="EMBL" id="KAF4087022.1"/>
    </source>
</evidence>
<feature type="compositionally biased region" description="Polar residues" evidence="17">
    <location>
        <begin position="1208"/>
        <end position="1218"/>
    </location>
</feature>
<dbReference type="GO" id="GO:0019722">
    <property type="term" value="P:calcium-mediated signaling"/>
    <property type="evidence" value="ECO:0007669"/>
    <property type="project" value="TreeGrafter"/>
</dbReference>
<accession>A0A7J6AVX5</accession>
<feature type="compositionally biased region" description="Acidic residues" evidence="17">
    <location>
        <begin position="538"/>
        <end position="552"/>
    </location>
</feature>
<evidence type="ECO:0000256" key="17">
    <source>
        <dbReference type="SAM" id="MobiDB-lite"/>
    </source>
</evidence>
<dbReference type="CDD" id="cd09512">
    <property type="entry name" value="SAM_Neurabin-like"/>
    <property type="match status" value="1"/>
</dbReference>
<feature type="compositionally biased region" description="Polar residues" evidence="17">
    <location>
        <begin position="147"/>
        <end position="158"/>
    </location>
</feature>
<evidence type="ECO:0000256" key="16">
    <source>
        <dbReference type="SAM" id="Coils"/>
    </source>
</evidence>
<dbReference type="Gene3D" id="1.10.150.50">
    <property type="entry name" value="Transcription Factor, Ets-1"/>
    <property type="match status" value="1"/>
</dbReference>
<keyword evidence="2" id="KW-0217">Developmental protein</keyword>
<feature type="coiled-coil region" evidence="16">
    <location>
        <begin position="907"/>
        <end position="973"/>
    </location>
</feature>
<name>A0A7J6AVX5_AMEME</name>
<evidence type="ECO:0000256" key="8">
    <source>
        <dbReference type="ARBA" id="ARBA00023054"/>
    </source>
</evidence>
<dbReference type="EMBL" id="JAAGNN010000007">
    <property type="protein sequence ID" value="KAF4087022.1"/>
    <property type="molecule type" value="Genomic_DNA"/>
</dbReference>
<dbReference type="InterPro" id="IPR001660">
    <property type="entry name" value="SAM"/>
</dbReference>
<dbReference type="PROSITE" id="PS50105">
    <property type="entry name" value="SAM_DOMAIN"/>
    <property type="match status" value="1"/>
</dbReference>
<dbReference type="PANTHER" id="PTHR16154:SF26">
    <property type="entry name" value="PROTEIN PHOSPHATASE 1 REGULATORY SUBUNIT 9 LIKE"/>
    <property type="match status" value="1"/>
</dbReference>
<dbReference type="GO" id="GO:0051015">
    <property type="term" value="F:actin filament binding"/>
    <property type="evidence" value="ECO:0007669"/>
    <property type="project" value="TreeGrafter"/>
</dbReference>
<evidence type="ECO:0000256" key="5">
    <source>
        <dbReference type="ARBA" id="ARBA00022782"/>
    </source>
</evidence>
<keyword evidence="5" id="KW-0221">Differentiation</keyword>
<feature type="compositionally biased region" description="Basic and acidic residues" evidence="17">
    <location>
        <begin position="1148"/>
        <end position="1158"/>
    </location>
</feature>
<sequence>MESTGTPEQSTFAEGNLLLFADVRRLLGLKQCSGEMDSCETDGKGERTLRSASPHRNAYKADFHAIKCSFDGTKSDTASKSCANGSSAEPRDDIARGRNFGNRVNKIKNIFLQMDSQQQQENQDGKATTKADTPPISPPPKFPVSGTHKTTSPTSLDPQSDRTPKGEDPEIDKAALAEKFSVTRKLFEKGIKEQTTVERQAPGRASGRNSQLNVCEERRASRKAVGSSENSNNGIIKTDHSPASLESKDADDSKQVSRLLNAGPISRRLESFMADSDNEESARKSAKTPEKACSPAERSGTVSPVQDTTHKPTSPFNEHFQKPTSPYNHSKPVHSPTSPTSNLASKSSSSVSQASSKPTSPTTKGSDEPCVLTSRHPSSSADDFNISCKSTEETKPTTDSPTDQKSSAFISSFYNRVKGPEVAKRESVTLRSSSADTLPPQSPPSLGPTGAGMVRAELVRVQNESSESEENEEDCVFEELKLKRELSPDAQRGGHRVASIPSSQDDLQNITEAKQQEKVVSQEEQRAELVQQESDKQCDEEEEEEEEEEESDRSECGNTSPVFYSFENAAFVDDKETGPAPKEEEEADEEDDDDDDDDDQDNEEYGEITGLSEDEECSPRRKIRFSSAPIQVFTTYSNEDYDRRNDEVDPVAASAEYELEKRVEKMDVFPMEMEKGDNGLGISIIGMGVGADQGLEKLGIFVKTITEGGAAERDGRIQVNDQIVEVDGISLVGVTQLFAATVLKNTKGTVCFLIGREKPGTQSEVARLISETLEQERHQQQQRLEDPYEQSTEEDEHYEDYEGEEAGIISSSFGRRSVELYDLPENERMFLPSNMDATQLSFKFKELQIQHSIAEAEVDQLKQKLKESEKERTAWQGRQEQLEKCIEENMERIDYMEKNWLGAQALCKTLNEQLTDTQNQFEAVDKKYIKAKKLLQEYQQKESDFVKREEDLKKIMEEKESFYKAQLENLQKRIEVLESCKKPQDSTAENCTEWSADLDNKPADSLLLDTDWNEVVPETKLLDTSAHRAKGLLAQKSKRQPPSRSKLREISNSPACLPQAEEEESQGPPRRRRSLQDSLSLLVPISQPANGQKEEPGAARPVGTSRSTTELSVPQSSSGTSTESPSISPTKDSSSASFLRNVKKRESKGKGKEVKEDPSDGAGKSKRRFPDFGGLRKSGGKGKKHDKKHDRASLDSRGSAELLEESGPNVSPSESLASIPTCMPFSWFSDKDKERDREPLSSTSSLPQTAAEPSEQQDGKNKNMSVLDDSKLGSPSSELAGLVAEPNLSGRSHTLTFSSSETLDNEPCLVGKDYQWQNRPVSEWTTQQVCHWLMGMNMDQYTPEFTMQGIDGLQLMNLDSDRLKVLGVSSQTDRAMIKKKLKDMKKAQEKLEKQREKEARRSGRLPGNNDSVC</sequence>
<organism evidence="20 21">
    <name type="scientific">Ameiurus melas</name>
    <name type="common">Black bullhead</name>
    <name type="synonym">Silurus melas</name>
    <dbReference type="NCBI Taxonomy" id="219545"/>
    <lineage>
        <taxon>Eukaryota</taxon>
        <taxon>Metazoa</taxon>
        <taxon>Chordata</taxon>
        <taxon>Craniata</taxon>
        <taxon>Vertebrata</taxon>
        <taxon>Euteleostomi</taxon>
        <taxon>Actinopterygii</taxon>
        <taxon>Neopterygii</taxon>
        <taxon>Teleostei</taxon>
        <taxon>Ostariophysi</taxon>
        <taxon>Siluriformes</taxon>
        <taxon>Ictaluridae</taxon>
        <taxon>Ameiurus</taxon>
    </lineage>
</organism>
<feature type="compositionally biased region" description="Basic and acidic residues" evidence="17">
    <location>
        <begin position="775"/>
        <end position="786"/>
    </location>
</feature>
<feature type="region of interest" description="Disordered" evidence="17">
    <location>
        <begin position="116"/>
        <end position="454"/>
    </location>
</feature>
<keyword evidence="7" id="KW-0770">Synapse</keyword>
<keyword evidence="4" id="KW-0597">Phosphoprotein</keyword>
<dbReference type="PROSITE" id="PS50106">
    <property type="entry name" value="PDZ"/>
    <property type="match status" value="1"/>
</dbReference>
<dbReference type="SUPFAM" id="SSF47769">
    <property type="entry name" value="SAM/Pointed domain"/>
    <property type="match status" value="1"/>
</dbReference>
<evidence type="ECO:0000256" key="9">
    <source>
        <dbReference type="ARBA" id="ARBA00023203"/>
    </source>
</evidence>
<feature type="compositionally biased region" description="Polar residues" evidence="17">
    <location>
        <begin position="500"/>
        <end position="511"/>
    </location>
</feature>
<feature type="region of interest" description="Disordered" evidence="17">
    <location>
        <begin position="1027"/>
        <end position="1277"/>
    </location>
</feature>
<feature type="compositionally biased region" description="Basic and acidic residues" evidence="17">
    <location>
        <begin position="514"/>
        <end position="537"/>
    </location>
</feature>
<dbReference type="Pfam" id="PF07647">
    <property type="entry name" value="SAM_2"/>
    <property type="match status" value="1"/>
</dbReference>
<feature type="compositionally biased region" description="Low complexity" evidence="17">
    <location>
        <begin position="338"/>
        <end position="364"/>
    </location>
</feature>
<dbReference type="InterPro" id="IPR001478">
    <property type="entry name" value="PDZ"/>
</dbReference>
<comment type="caution">
    <text evidence="20">The sequence shown here is derived from an EMBL/GenBank/DDBJ whole genome shotgun (WGS) entry which is preliminary data.</text>
</comment>
<feature type="compositionally biased region" description="Basic and acidic residues" evidence="17">
    <location>
        <begin position="1384"/>
        <end position="1401"/>
    </location>
</feature>
<dbReference type="Pfam" id="PF17817">
    <property type="entry name" value="PDZ_5"/>
    <property type="match status" value="1"/>
</dbReference>
<dbReference type="Gene3D" id="2.30.42.10">
    <property type="match status" value="1"/>
</dbReference>
<evidence type="ECO:0000256" key="13">
    <source>
        <dbReference type="ARBA" id="ARBA00076637"/>
    </source>
</evidence>
<feature type="compositionally biased region" description="Acidic residues" evidence="17">
    <location>
        <begin position="787"/>
        <end position="799"/>
    </location>
</feature>
<feature type="region of interest" description="Disordered" evidence="17">
    <location>
        <begin position="775"/>
        <end position="799"/>
    </location>
</feature>
<evidence type="ECO:0000256" key="3">
    <source>
        <dbReference type="ARBA" id="ARBA00022490"/>
    </source>
</evidence>
<feature type="compositionally biased region" description="Basic and acidic residues" evidence="17">
    <location>
        <begin position="185"/>
        <end position="196"/>
    </location>
</feature>
<feature type="compositionally biased region" description="Basic and acidic residues" evidence="17">
    <location>
        <begin position="418"/>
        <end position="428"/>
    </location>
</feature>
<feature type="compositionally biased region" description="Polar residues" evidence="17">
    <location>
        <begin position="397"/>
        <end position="414"/>
    </location>
</feature>
<feature type="region of interest" description="Disordered" evidence="17">
    <location>
        <begin position="484"/>
        <end position="622"/>
    </location>
</feature>
<dbReference type="SMART" id="SM00228">
    <property type="entry name" value="PDZ"/>
    <property type="match status" value="1"/>
</dbReference>
<evidence type="ECO:0000256" key="11">
    <source>
        <dbReference type="ARBA" id="ARBA00034103"/>
    </source>
</evidence>
<dbReference type="GO" id="GO:0030425">
    <property type="term" value="C:dendrite"/>
    <property type="evidence" value="ECO:0007669"/>
    <property type="project" value="TreeGrafter"/>
</dbReference>
<dbReference type="SUPFAM" id="SSF50156">
    <property type="entry name" value="PDZ domain-like"/>
    <property type="match status" value="1"/>
</dbReference>
<dbReference type="SMART" id="SM00454">
    <property type="entry name" value="SAM"/>
    <property type="match status" value="1"/>
</dbReference>
<feature type="compositionally biased region" description="Basic and acidic residues" evidence="17">
    <location>
        <begin position="280"/>
        <end position="290"/>
    </location>
</feature>
<dbReference type="InterPro" id="IPR043446">
    <property type="entry name" value="Neurabin-like"/>
</dbReference>
<feature type="domain" description="SAM" evidence="18">
    <location>
        <begin position="1324"/>
        <end position="1387"/>
    </location>
</feature>
<dbReference type="FunFam" id="1.10.150.50:FF:000008">
    <property type="entry name" value="Neurabin-1 isoform 1-like protein"/>
    <property type="match status" value="1"/>
</dbReference>
<feature type="compositionally biased region" description="Polar residues" evidence="17">
    <location>
        <begin position="300"/>
        <end position="328"/>
    </location>
</feature>
<evidence type="ECO:0000256" key="4">
    <source>
        <dbReference type="ARBA" id="ARBA00022553"/>
    </source>
</evidence>
<keyword evidence="10" id="KW-0206">Cytoskeleton</keyword>